<dbReference type="PROSITE" id="PS51365">
    <property type="entry name" value="RENAL_DIPEPTIDASE_2"/>
    <property type="match status" value="1"/>
</dbReference>
<accession>A0A7X1KLS0</accession>
<dbReference type="InterPro" id="IPR032466">
    <property type="entry name" value="Metal_Hydrolase"/>
</dbReference>
<dbReference type="CDD" id="cd01301">
    <property type="entry name" value="rDP_like"/>
    <property type="match status" value="1"/>
</dbReference>
<dbReference type="GO" id="GO:0006508">
    <property type="term" value="P:proteolysis"/>
    <property type="evidence" value="ECO:0007669"/>
    <property type="project" value="InterPro"/>
</dbReference>
<dbReference type="Gene3D" id="3.20.20.140">
    <property type="entry name" value="Metal-dependent hydrolases"/>
    <property type="match status" value="1"/>
</dbReference>
<gene>
    <name evidence="1" type="ORF">H7F51_10190</name>
</gene>
<dbReference type="RefSeq" id="WP_185664379.1">
    <property type="nucleotide sequence ID" value="NZ_JACLAW010000007.1"/>
</dbReference>
<evidence type="ECO:0000313" key="2">
    <source>
        <dbReference type="Proteomes" id="UP000566813"/>
    </source>
</evidence>
<evidence type="ECO:0000313" key="1">
    <source>
        <dbReference type="EMBL" id="MBC2665894.1"/>
    </source>
</evidence>
<dbReference type="PANTHER" id="PTHR10443:SF12">
    <property type="entry name" value="DIPEPTIDASE"/>
    <property type="match status" value="1"/>
</dbReference>
<dbReference type="Pfam" id="PF01244">
    <property type="entry name" value="Peptidase_M19"/>
    <property type="match status" value="1"/>
</dbReference>
<dbReference type="AlphaFoldDB" id="A0A7X1KLS0"/>
<organism evidence="1 2">
    <name type="scientific">Novosphingobium flavum</name>
    <dbReference type="NCBI Taxonomy" id="1778672"/>
    <lineage>
        <taxon>Bacteria</taxon>
        <taxon>Pseudomonadati</taxon>
        <taxon>Pseudomonadota</taxon>
        <taxon>Alphaproteobacteria</taxon>
        <taxon>Sphingomonadales</taxon>
        <taxon>Sphingomonadaceae</taxon>
        <taxon>Novosphingobium</taxon>
    </lineage>
</organism>
<dbReference type="PANTHER" id="PTHR10443">
    <property type="entry name" value="MICROSOMAL DIPEPTIDASE"/>
    <property type="match status" value="1"/>
</dbReference>
<proteinExistence type="predicted"/>
<dbReference type="SUPFAM" id="SSF51556">
    <property type="entry name" value="Metallo-dependent hydrolases"/>
    <property type="match status" value="1"/>
</dbReference>
<dbReference type="Proteomes" id="UP000566813">
    <property type="component" value="Unassembled WGS sequence"/>
</dbReference>
<sequence length="391" mass="42266">MGIKVSARAMAIHQRALTLDTHLDTPASLAIPGWSIEEGHDVHTDYTQVDLPRMIKGGLDGGYWAIYTAQGPLDTAGLHKARDFALMRGMAIREMVLKDPAHFAFAYNAADAAPIARSGKRVVFMSMENAYPLGEDTSLLSTFYGMGVRLVGFAHFQNNQFADSSTDPKGEKWGGLSPLGIQLLAEMNRLGIIPDGSHSSDKVLDDLLRLSKAPAILSHSGCKAVFDHPRNIDDDHLRALAAKGGVIQINSYGAYLKNSKVSPERAAALKALFANRGEARMSKEARAEFLAKRAEIDRLYPDSDRATFEDFRAQLLHALKVVGPDHVGIGMDWDGGGGVAGLEDASQLPEITEILVEAGYSEADIDKIWSGNVLRVMAAVEAEAKREQAGG</sequence>
<protein>
    <submittedName>
        <fullName evidence="1">Dipeptidase</fullName>
    </submittedName>
</protein>
<dbReference type="GO" id="GO:0070573">
    <property type="term" value="F:metallodipeptidase activity"/>
    <property type="evidence" value="ECO:0007669"/>
    <property type="project" value="InterPro"/>
</dbReference>
<reference evidence="1 2" key="1">
    <citation type="submission" date="2020-08" db="EMBL/GenBank/DDBJ databases">
        <title>The genome sequence of type strain Novosphingobium flavum NBRC 111647.</title>
        <authorList>
            <person name="Liu Y."/>
        </authorList>
    </citation>
    <scope>NUCLEOTIDE SEQUENCE [LARGE SCALE GENOMIC DNA]</scope>
    <source>
        <strain evidence="1 2">NBRC 111647</strain>
    </source>
</reference>
<dbReference type="EMBL" id="JACLAW010000007">
    <property type="protein sequence ID" value="MBC2665894.1"/>
    <property type="molecule type" value="Genomic_DNA"/>
</dbReference>
<keyword evidence="2" id="KW-1185">Reference proteome</keyword>
<comment type="caution">
    <text evidence="1">The sequence shown here is derived from an EMBL/GenBank/DDBJ whole genome shotgun (WGS) entry which is preliminary data.</text>
</comment>
<dbReference type="InterPro" id="IPR008257">
    <property type="entry name" value="Pept_M19"/>
</dbReference>
<dbReference type="Gene3D" id="1.10.287.650">
    <property type="entry name" value="L27 domain"/>
    <property type="match status" value="1"/>
</dbReference>
<name>A0A7X1KLS0_9SPHN</name>